<dbReference type="GO" id="GO:0016020">
    <property type="term" value="C:membrane"/>
    <property type="evidence" value="ECO:0007669"/>
    <property type="project" value="UniProtKB-SubCell"/>
</dbReference>
<evidence type="ECO:0000256" key="1">
    <source>
        <dbReference type="ARBA" id="ARBA00004479"/>
    </source>
</evidence>
<dbReference type="InterPro" id="IPR046956">
    <property type="entry name" value="RLP23-like"/>
</dbReference>
<dbReference type="InterPro" id="IPR032675">
    <property type="entry name" value="LRR_dom_sf"/>
</dbReference>
<evidence type="ECO:0000256" key="8">
    <source>
        <dbReference type="ARBA" id="ARBA00023170"/>
    </source>
</evidence>
<dbReference type="HOGENOM" id="CLU_1838799_0_0_1"/>
<dbReference type="PaxDb" id="29760-VIT_16s0039g02380.t01"/>
<keyword evidence="11" id="KW-1185">Reference proteome</keyword>
<gene>
    <name evidence="10" type="ordered locus">VIT_16s0039g02380</name>
</gene>
<evidence type="ECO:0000256" key="9">
    <source>
        <dbReference type="ARBA" id="ARBA00023180"/>
    </source>
</evidence>
<evidence type="ECO:0000256" key="7">
    <source>
        <dbReference type="ARBA" id="ARBA00023136"/>
    </source>
</evidence>
<evidence type="ECO:0000256" key="2">
    <source>
        <dbReference type="ARBA" id="ARBA00022614"/>
    </source>
</evidence>
<keyword evidence="4" id="KW-0732">Signal</keyword>
<dbReference type="eggNOG" id="KOG0619">
    <property type="taxonomic scope" value="Eukaryota"/>
</dbReference>
<keyword evidence="5" id="KW-0677">Repeat</keyword>
<keyword evidence="3" id="KW-0812">Transmembrane</keyword>
<evidence type="ECO:0000256" key="6">
    <source>
        <dbReference type="ARBA" id="ARBA00022989"/>
    </source>
</evidence>
<dbReference type="FunFam" id="3.80.10.10:FF:000383">
    <property type="entry name" value="Leucine-rich repeat receptor protein kinase EMS1"/>
    <property type="match status" value="1"/>
</dbReference>
<proteinExistence type="predicted"/>
<dbReference type="AlphaFoldDB" id="D7T7T0"/>
<dbReference type="PANTHER" id="PTHR48063">
    <property type="entry name" value="LRR RECEPTOR-LIKE KINASE"/>
    <property type="match status" value="1"/>
</dbReference>
<keyword evidence="6" id="KW-1133">Transmembrane helix</keyword>
<dbReference type="SUPFAM" id="SSF52047">
    <property type="entry name" value="RNI-like"/>
    <property type="match status" value="1"/>
</dbReference>
<comment type="subcellular location">
    <subcellularLocation>
        <location evidence="1">Membrane</location>
        <topology evidence="1">Single-pass type I membrane protein</topology>
    </subcellularLocation>
</comment>
<evidence type="ECO:0000256" key="3">
    <source>
        <dbReference type="ARBA" id="ARBA00022692"/>
    </source>
</evidence>
<organism evidence="10 11">
    <name type="scientific">Vitis vinifera</name>
    <name type="common">Grape</name>
    <dbReference type="NCBI Taxonomy" id="29760"/>
    <lineage>
        <taxon>Eukaryota</taxon>
        <taxon>Viridiplantae</taxon>
        <taxon>Streptophyta</taxon>
        <taxon>Embryophyta</taxon>
        <taxon>Tracheophyta</taxon>
        <taxon>Spermatophyta</taxon>
        <taxon>Magnoliopsida</taxon>
        <taxon>eudicotyledons</taxon>
        <taxon>Gunneridae</taxon>
        <taxon>Pentapetalae</taxon>
        <taxon>rosids</taxon>
        <taxon>Vitales</taxon>
        <taxon>Vitaceae</taxon>
        <taxon>Viteae</taxon>
        <taxon>Vitis</taxon>
    </lineage>
</organism>
<keyword evidence="9" id="KW-0325">Glycoprotein</keyword>
<name>D7T7T0_VITVI</name>
<dbReference type="Proteomes" id="UP000009183">
    <property type="component" value="Chromosome 16"/>
</dbReference>
<dbReference type="EMBL" id="FN595750">
    <property type="protein sequence ID" value="CBI26551.3"/>
    <property type="molecule type" value="Genomic_DNA"/>
</dbReference>
<dbReference type="PANTHER" id="PTHR48063:SF101">
    <property type="entry name" value="LRR RECEPTOR-LIKE SERINE_THREONINE-PROTEIN KINASE FLS2"/>
    <property type="match status" value="1"/>
</dbReference>
<dbReference type="STRING" id="29760.D7T7T0"/>
<dbReference type="InParanoid" id="D7T7T0"/>
<evidence type="ECO:0000256" key="5">
    <source>
        <dbReference type="ARBA" id="ARBA00022737"/>
    </source>
</evidence>
<keyword evidence="8" id="KW-0675">Receptor</keyword>
<evidence type="ECO:0000313" key="11">
    <source>
        <dbReference type="Proteomes" id="UP000009183"/>
    </source>
</evidence>
<dbReference type="Pfam" id="PF00560">
    <property type="entry name" value="LRR_1"/>
    <property type="match status" value="2"/>
</dbReference>
<evidence type="ECO:0000256" key="4">
    <source>
        <dbReference type="ARBA" id="ARBA00022729"/>
    </source>
</evidence>
<reference evidence="11" key="1">
    <citation type="journal article" date="2007" name="Nature">
        <title>The grapevine genome sequence suggests ancestral hexaploidization in major angiosperm phyla.</title>
        <authorList>
            <consortium name="The French-Italian Public Consortium for Grapevine Genome Characterization."/>
            <person name="Jaillon O."/>
            <person name="Aury J.-M."/>
            <person name="Noel B."/>
            <person name="Policriti A."/>
            <person name="Clepet C."/>
            <person name="Casagrande A."/>
            <person name="Choisne N."/>
            <person name="Aubourg S."/>
            <person name="Vitulo N."/>
            <person name="Jubin C."/>
            <person name="Vezzi A."/>
            <person name="Legeai F."/>
            <person name="Hugueney P."/>
            <person name="Dasilva C."/>
            <person name="Horner D."/>
            <person name="Mica E."/>
            <person name="Jublot D."/>
            <person name="Poulain J."/>
            <person name="Bruyere C."/>
            <person name="Billault A."/>
            <person name="Segurens B."/>
            <person name="Gouyvenoux M."/>
            <person name="Ugarte E."/>
            <person name="Cattonaro F."/>
            <person name="Anthouard V."/>
            <person name="Vico V."/>
            <person name="Del Fabbro C."/>
            <person name="Alaux M."/>
            <person name="Di Gaspero G."/>
            <person name="Dumas V."/>
            <person name="Felice N."/>
            <person name="Paillard S."/>
            <person name="Juman I."/>
            <person name="Moroldo M."/>
            <person name="Scalabrin S."/>
            <person name="Canaguier A."/>
            <person name="Le Clainche I."/>
            <person name="Malacrida G."/>
            <person name="Durand E."/>
            <person name="Pesole G."/>
            <person name="Laucou V."/>
            <person name="Chatelet P."/>
            <person name="Merdinoglu D."/>
            <person name="Delledonne M."/>
            <person name="Pezzotti M."/>
            <person name="Lecharny A."/>
            <person name="Scarpelli C."/>
            <person name="Artiguenave F."/>
            <person name="Pe M.E."/>
            <person name="Valle G."/>
            <person name="Morgante M."/>
            <person name="Caboche M."/>
            <person name="Adam-Blondon A.-F."/>
            <person name="Weissenbach J."/>
            <person name="Quetier F."/>
            <person name="Wincker P."/>
        </authorList>
    </citation>
    <scope>NUCLEOTIDE SEQUENCE [LARGE SCALE GENOMIC DNA]</scope>
    <source>
        <strain evidence="11">cv. Pinot noir / PN40024</strain>
    </source>
</reference>
<evidence type="ECO:0000313" key="10">
    <source>
        <dbReference type="EMBL" id="CBI26551.3"/>
    </source>
</evidence>
<keyword evidence="2" id="KW-0433">Leucine-rich repeat</keyword>
<dbReference type="OMA" id="YANFIGR"/>
<dbReference type="Pfam" id="PF13516">
    <property type="entry name" value="LRR_6"/>
    <property type="match status" value="1"/>
</dbReference>
<protein>
    <submittedName>
        <fullName evidence="10">Uncharacterized protein</fullName>
    </submittedName>
</protein>
<dbReference type="InterPro" id="IPR001611">
    <property type="entry name" value="Leu-rich_rpt"/>
</dbReference>
<dbReference type="Gene3D" id="3.80.10.10">
    <property type="entry name" value="Ribonuclease Inhibitor"/>
    <property type="match status" value="1"/>
</dbReference>
<sequence>MLHLPAPPIEFEDEYKSLRGEISPSLLELEHLTHLDLNCNDFERSPIPSFVASLSKIQYLNLSYANFIGRLPSQLGNLSNLLSLDLSGNDFEGRPIPPFLASLTKIQHLSLSYANFTGHLPTISEIFPTCFPLISAIIMI</sequence>
<accession>D7T7T0</accession>
<keyword evidence="7" id="KW-0472">Membrane</keyword>